<keyword evidence="3" id="KW-1185">Reference proteome</keyword>
<evidence type="ECO:0000256" key="1">
    <source>
        <dbReference type="SAM" id="MobiDB-lite"/>
    </source>
</evidence>
<feature type="compositionally biased region" description="Basic and acidic residues" evidence="1">
    <location>
        <begin position="101"/>
        <end position="111"/>
    </location>
</feature>
<feature type="compositionally biased region" description="Low complexity" evidence="1">
    <location>
        <begin position="112"/>
        <end position="123"/>
    </location>
</feature>
<feature type="compositionally biased region" description="Low complexity" evidence="1">
    <location>
        <begin position="68"/>
        <end position="100"/>
    </location>
</feature>
<feature type="region of interest" description="Disordered" evidence="1">
    <location>
        <begin position="596"/>
        <end position="634"/>
    </location>
</feature>
<feature type="compositionally biased region" description="Basic residues" evidence="1">
    <location>
        <begin position="189"/>
        <end position="199"/>
    </location>
</feature>
<dbReference type="Proteomes" id="UP000030665">
    <property type="component" value="Unassembled WGS sequence"/>
</dbReference>
<dbReference type="STRING" id="36087.A0A077YW20"/>
<feature type="compositionally biased region" description="Polar residues" evidence="1">
    <location>
        <begin position="352"/>
        <end position="364"/>
    </location>
</feature>
<name>A0A077YW20_TRITR</name>
<dbReference type="OrthoDB" id="6161346at2759"/>
<accession>A0A077YW20</accession>
<proteinExistence type="predicted"/>
<feature type="region of interest" description="Disordered" evidence="1">
    <location>
        <begin position="17"/>
        <end position="133"/>
    </location>
</feature>
<reference evidence="2" key="2">
    <citation type="submission" date="2014-03" db="EMBL/GenBank/DDBJ databases">
        <title>The whipworm genome and dual-species transcriptomics of an intimate host-pathogen interaction.</title>
        <authorList>
            <person name="Foth B.J."/>
            <person name="Tsai I.J."/>
            <person name="Reid A.J."/>
            <person name="Bancroft A.J."/>
            <person name="Nichol S."/>
            <person name="Tracey A."/>
            <person name="Holroyd N."/>
            <person name="Cotton J.A."/>
            <person name="Stanley E.J."/>
            <person name="Zarowiecki M."/>
            <person name="Liu J.Z."/>
            <person name="Huckvale T."/>
            <person name="Cooper P.J."/>
            <person name="Grencis R.K."/>
            <person name="Berriman M."/>
        </authorList>
    </citation>
    <scope>NUCLEOTIDE SEQUENCE [LARGE SCALE GENOMIC DNA]</scope>
</reference>
<protein>
    <submittedName>
        <fullName evidence="2">Uncharacterized protein</fullName>
    </submittedName>
</protein>
<gene>
    <name evidence="2" type="ORF">TTRE_0000022301</name>
</gene>
<evidence type="ECO:0000313" key="3">
    <source>
        <dbReference type="Proteomes" id="UP000030665"/>
    </source>
</evidence>
<feature type="compositionally biased region" description="Polar residues" evidence="1">
    <location>
        <begin position="256"/>
        <end position="273"/>
    </location>
</feature>
<evidence type="ECO:0000313" key="2">
    <source>
        <dbReference type="EMBL" id="CDW51964.1"/>
    </source>
</evidence>
<feature type="compositionally biased region" description="Basic and acidic residues" evidence="1">
    <location>
        <begin position="242"/>
        <end position="251"/>
    </location>
</feature>
<sequence length="983" mass="102604">MDIVDSVSVGDVLLCSVKEEGEDEDDMPERTARPLSLPSSLADEEVNVSLVPPPPAQTAAASVEAQCSQQDPLSSSSLDDLTSTDSKPSAQPASPSSAMAPDRDDSGKEMPKSSSPMKAAAAAVPSLEAPRQPASEHLVSGFLIVGFRHLEEMQDWIIKHEANRQAVAEACNAKRMEINCVRLKKEKASKKAHRVKKNASSKERDKAAMDVGGEMTPMPVDADGLRKSAEIGRLDGLPPLERLVKEEKDIEPSSAVDASTDANTAKRSSSSPASRGDYDHWSSASSSGRAEHSANVGGNGTKMSSKREASDQQGRPAKSARLDLSSSPKAQPSIVDCKASLSPIASRRTPKSMLNATTSSSSTEWGKAGGAVRVESGLSSSGGGPTAYVAKTTTATAAAAANDLEQRLFLASKGSTATPAYFHTEMHQHQHTHMHQYPFLPPFFAPNIGFPAYAALPGFAYPPPAAAAAANGLNVPLAGKRKGKWCAKHVEIAWLIYRKVRQGTRKGETLVDAESQHQRLASDGSKVAVGVVESQQEEKRLGGSPARPSFHDRVTPVVLNGIGDKESLPRFLIDPALGVAQEELATKRRELQEQLLPSSIPPPPAPPPPPPAVPFTGAAGTAGQDGSLASGLLTPSLRPPMLPFMLGGAEAAAAAAALPTLAQSLNDRLLSQSVIQPPTSPWALPGAIAGGIPLMPTMGRSMQDHLRDGGPLAAGLQFGPPVPPTGASLDLLRPFSLDPNYLARLQPPVADGGMFRTAGLDSVLLERNEQLLRFQEQMAAAAAVASNMGIDGGLASSATSSTSAGQQQQQLASVLELERTMNGGRGAAIPQVAAPFDPALISNLLHAERIDMENRNRLLATRGALQDAMTIGGATDTFRLAMLGGGGVVPTPTGLTEPFGRTFGQAALTNHLLQSASVGGGAAGGAPMLGLSPSLVAGAPKFPHSFSSTLEQLARQKREAMRGCRLQAALLASLAQQLRVGGV</sequence>
<dbReference type="AlphaFoldDB" id="A0A077YW20"/>
<reference evidence="2" key="1">
    <citation type="submission" date="2014-01" db="EMBL/GenBank/DDBJ databases">
        <authorList>
            <person name="Aslett M."/>
        </authorList>
    </citation>
    <scope>NUCLEOTIDE SEQUENCE</scope>
</reference>
<feature type="region of interest" description="Disordered" evidence="1">
    <location>
        <begin position="189"/>
        <end position="222"/>
    </location>
</feature>
<organism evidence="2 3">
    <name type="scientific">Trichuris trichiura</name>
    <name type="common">Whipworm</name>
    <name type="synonym">Trichocephalus trichiurus</name>
    <dbReference type="NCBI Taxonomy" id="36087"/>
    <lineage>
        <taxon>Eukaryota</taxon>
        <taxon>Metazoa</taxon>
        <taxon>Ecdysozoa</taxon>
        <taxon>Nematoda</taxon>
        <taxon>Enoplea</taxon>
        <taxon>Dorylaimia</taxon>
        <taxon>Trichinellida</taxon>
        <taxon>Trichuridae</taxon>
        <taxon>Trichuris</taxon>
    </lineage>
</organism>
<feature type="region of interest" description="Disordered" evidence="1">
    <location>
        <begin position="238"/>
        <end position="368"/>
    </location>
</feature>
<dbReference type="EMBL" id="HG805812">
    <property type="protein sequence ID" value="CDW51964.1"/>
    <property type="molecule type" value="Genomic_DNA"/>
</dbReference>
<feature type="compositionally biased region" description="Pro residues" evidence="1">
    <location>
        <begin position="599"/>
        <end position="613"/>
    </location>
</feature>